<evidence type="ECO:0000313" key="3">
    <source>
        <dbReference type="Proteomes" id="UP000019277"/>
    </source>
</evidence>
<dbReference type="STRING" id="909613.UO65_4671"/>
<dbReference type="AlphaFoldDB" id="W7II23"/>
<dbReference type="EMBL" id="AYXG01000177">
    <property type="protein sequence ID" value="EWC60018.1"/>
    <property type="molecule type" value="Genomic_DNA"/>
</dbReference>
<organism evidence="2 3">
    <name type="scientific">Actinokineospora spheciospongiae</name>
    <dbReference type="NCBI Taxonomy" id="909613"/>
    <lineage>
        <taxon>Bacteria</taxon>
        <taxon>Bacillati</taxon>
        <taxon>Actinomycetota</taxon>
        <taxon>Actinomycetes</taxon>
        <taxon>Pseudonocardiales</taxon>
        <taxon>Pseudonocardiaceae</taxon>
        <taxon>Actinokineospora</taxon>
    </lineage>
</organism>
<feature type="region of interest" description="Disordered" evidence="1">
    <location>
        <begin position="27"/>
        <end position="49"/>
    </location>
</feature>
<dbReference type="Proteomes" id="UP000019277">
    <property type="component" value="Unassembled WGS sequence"/>
</dbReference>
<sequence>MWIALATPLVVMLGAVGMQQLEPRVLGPVTPISDDPLQQPVDADELSVH</sequence>
<comment type="caution">
    <text evidence="2">The sequence shown here is derived from an EMBL/GenBank/DDBJ whole genome shotgun (WGS) entry which is preliminary data.</text>
</comment>
<protein>
    <submittedName>
        <fullName evidence="2">Uncharacterized protein</fullName>
    </submittedName>
</protein>
<gene>
    <name evidence="2" type="ORF">UO65_4671</name>
</gene>
<name>W7II23_9PSEU</name>
<accession>A0A8E3BE12</accession>
<proteinExistence type="predicted"/>
<keyword evidence="3" id="KW-1185">Reference proteome</keyword>
<evidence type="ECO:0000256" key="1">
    <source>
        <dbReference type="SAM" id="MobiDB-lite"/>
    </source>
</evidence>
<dbReference type="RefSeq" id="WP_161784498.1">
    <property type="nucleotide sequence ID" value="NZ_AYXG01000177.1"/>
</dbReference>
<evidence type="ECO:0000313" key="2">
    <source>
        <dbReference type="EMBL" id="EWC60018.1"/>
    </source>
</evidence>
<reference evidence="2 3" key="1">
    <citation type="journal article" date="2014" name="Genome Announc.">
        <title>Draft Genome Sequence of the Antitrypanosomally Active Sponge-Associated Bacterium Actinokineospora sp. Strain EG49.</title>
        <authorList>
            <person name="Harjes J."/>
            <person name="Ryu T."/>
            <person name="Abdelmohsen U.R."/>
            <person name="Moitinho-Silva L."/>
            <person name="Horn H."/>
            <person name="Ravasi T."/>
            <person name="Hentschel U."/>
        </authorList>
    </citation>
    <scope>NUCLEOTIDE SEQUENCE [LARGE SCALE GENOMIC DNA]</scope>
    <source>
        <strain evidence="2 3">EG49</strain>
    </source>
</reference>
<accession>W7II23</accession>